<dbReference type="PRINTS" id="PR00707">
    <property type="entry name" value="UBCTHYDRLASE"/>
</dbReference>
<feature type="site" description="Important for enzyme activity" evidence="7">
    <location>
        <position position="201"/>
    </location>
</feature>
<dbReference type="GO" id="GO:0016579">
    <property type="term" value="P:protein deubiquitination"/>
    <property type="evidence" value="ECO:0007669"/>
    <property type="project" value="TreeGrafter"/>
</dbReference>
<dbReference type="InterPro" id="IPR057254">
    <property type="entry name" value="UCH_AS"/>
</dbReference>
<feature type="active site" description="Proton donor" evidence="7">
    <location>
        <position position="186"/>
    </location>
</feature>
<feature type="site" description="Transition state stabilizer" evidence="7">
    <location>
        <position position="105"/>
    </location>
</feature>
<feature type="region of interest" description="Disordered" evidence="9">
    <location>
        <begin position="74"/>
        <end position="97"/>
    </location>
</feature>
<dbReference type="Proteomes" id="UP000078113">
    <property type="component" value="Unassembled WGS sequence"/>
</dbReference>
<comment type="catalytic activity">
    <reaction evidence="1 7 8">
        <text>Thiol-dependent hydrolysis of ester, thioester, amide, peptide and isopeptide bonds formed by the C-terminal Gly of ubiquitin (a 76-residue protein attached to proteins as an intracellular targeting signal).</text>
        <dbReference type="EC" id="3.4.19.12"/>
    </reaction>
</comment>
<dbReference type="GO" id="GO:0006511">
    <property type="term" value="P:ubiquitin-dependent protein catabolic process"/>
    <property type="evidence" value="ECO:0007669"/>
    <property type="project" value="UniProtKB-UniRule"/>
</dbReference>
<dbReference type="InterPro" id="IPR036959">
    <property type="entry name" value="Peptidase_C12_UCH_sf"/>
</dbReference>
<dbReference type="Pfam" id="PF01088">
    <property type="entry name" value="Peptidase_C12"/>
    <property type="match status" value="1"/>
</dbReference>
<keyword evidence="4 7" id="KW-0833">Ubl conjugation pathway</keyword>
<dbReference type="Gene3D" id="3.40.532.10">
    <property type="entry name" value="Peptidase C12, ubiquitin carboxyl-terminal hydrolase"/>
    <property type="match status" value="1"/>
</dbReference>
<evidence type="ECO:0000259" key="10">
    <source>
        <dbReference type="PROSITE" id="PS52048"/>
    </source>
</evidence>
<feature type="compositionally biased region" description="Basic and acidic residues" evidence="9">
    <location>
        <begin position="74"/>
        <end position="83"/>
    </location>
</feature>
<evidence type="ECO:0000256" key="8">
    <source>
        <dbReference type="RuleBase" id="RU361215"/>
    </source>
</evidence>
<evidence type="ECO:0000256" key="4">
    <source>
        <dbReference type="ARBA" id="ARBA00022786"/>
    </source>
</evidence>
<dbReference type="PANTHER" id="PTHR10589">
    <property type="entry name" value="UBIQUITIN CARBOXYL-TERMINAL HYDROLASE"/>
    <property type="match status" value="1"/>
</dbReference>
<accession>A0A8X7T7D0</accession>
<dbReference type="PROSITE" id="PS00140">
    <property type="entry name" value="UCH_1"/>
    <property type="match status" value="1"/>
</dbReference>
<dbReference type="GO" id="GO:0005737">
    <property type="term" value="C:cytoplasm"/>
    <property type="evidence" value="ECO:0007669"/>
    <property type="project" value="TreeGrafter"/>
</dbReference>
<evidence type="ECO:0000313" key="12">
    <source>
        <dbReference type="Proteomes" id="UP000078113"/>
    </source>
</evidence>
<gene>
    <name evidence="11" type="ORF">A4X09_0g1087</name>
</gene>
<dbReference type="AlphaFoldDB" id="A0A8X7T7D0"/>
<evidence type="ECO:0000256" key="2">
    <source>
        <dbReference type="ARBA" id="ARBA00009326"/>
    </source>
</evidence>
<reference evidence="11" key="2">
    <citation type="journal article" date="2019" name="IMA Fungus">
        <title>Genome sequencing and comparison of five Tilletia species to identify candidate genes for the detection of regulated species infecting wheat.</title>
        <authorList>
            <person name="Nguyen H.D.T."/>
            <person name="Sultana T."/>
            <person name="Kesanakurti P."/>
            <person name="Hambleton S."/>
        </authorList>
    </citation>
    <scope>NUCLEOTIDE SEQUENCE</scope>
    <source>
        <strain evidence="11">DAOMC 236422</strain>
    </source>
</reference>
<evidence type="ECO:0000256" key="7">
    <source>
        <dbReference type="PROSITE-ProRule" id="PRU01393"/>
    </source>
</evidence>
<feature type="domain" description="UCH catalytic" evidence="10">
    <location>
        <begin position="12"/>
        <end position="249"/>
    </location>
</feature>
<proteinExistence type="inferred from homology"/>
<keyword evidence="6 7" id="KW-0788">Thiol protease</keyword>
<comment type="similarity">
    <text evidence="2 7 8">Belongs to the peptidase C12 family.</text>
</comment>
<evidence type="ECO:0000256" key="5">
    <source>
        <dbReference type="ARBA" id="ARBA00022801"/>
    </source>
</evidence>
<keyword evidence="12" id="KW-1185">Reference proteome</keyword>
<comment type="caution">
    <text evidence="11">The sequence shown here is derived from an EMBL/GenBank/DDBJ whole genome shotgun (WGS) entry which is preliminary data.</text>
</comment>
<evidence type="ECO:0000256" key="1">
    <source>
        <dbReference type="ARBA" id="ARBA00000707"/>
    </source>
</evidence>
<dbReference type="InterPro" id="IPR038765">
    <property type="entry name" value="Papain-like_cys_pep_sf"/>
</dbReference>
<evidence type="ECO:0000256" key="6">
    <source>
        <dbReference type="ARBA" id="ARBA00022807"/>
    </source>
</evidence>
<dbReference type="GO" id="GO:0004843">
    <property type="term" value="F:cysteine-type deubiquitinase activity"/>
    <property type="evidence" value="ECO:0007669"/>
    <property type="project" value="UniProtKB-UniRule"/>
</dbReference>
<dbReference type="EC" id="3.4.19.12" evidence="8"/>
<reference evidence="11" key="1">
    <citation type="submission" date="2016-04" db="EMBL/GenBank/DDBJ databases">
        <authorList>
            <person name="Nguyen H.D."/>
            <person name="Samba Siva P."/>
            <person name="Cullis J."/>
            <person name="Levesque C.A."/>
            <person name="Hambleton S."/>
        </authorList>
    </citation>
    <scope>NUCLEOTIDE SEQUENCE</scope>
    <source>
        <strain evidence="11">DAOMC 236422</strain>
    </source>
</reference>
<evidence type="ECO:0000256" key="3">
    <source>
        <dbReference type="ARBA" id="ARBA00022670"/>
    </source>
</evidence>
<organism evidence="11 12">
    <name type="scientific">Tilletia walkeri</name>
    <dbReference type="NCBI Taxonomy" id="117179"/>
    <lineage>
        <taxon>Eukaryota</taxon>
        <taxon>Fungi</taxon>
        <taxon>Dikarya</taxon>
        <taxon>Basidiomycota</taxon>
        <taxon>Ustilaginomycotina</taxon>
        <taxon>Exobasidiomycetes</taxon>
        <taxon>Tilletiales</taxon>
        <taxon>Tilletiaceae</taxon>
        <taxon>Tilletia</taxon>
    </lineage>
</organism>
<protein>
    <recommendedName>
        <fullName evidence="8">Ubiquitin carboxyl-terminal hydrolase</fullName>
        <ecNumber evidence="8">3.4.19.12</ecNumber>
    </recommendedName>
</protein>
<keyword evidence="3 7" id="KW-0645">Protease</keyword>
<keyword evidence="5 7" id="KW-0378">Hydrolase</keyword>
<dbReference type="PROSITE" id="PS52048">
    <property type="entry name" value="UCH_DOMAIN"/>
    <property type="match status" value="1"/>
</dbReference>
<dbReference type="PANTHER" id="PTHR10589:SF17">
    <property type="entry name" value="UBIQUITIN CARBOXYL-TERMINAL HYDROLASE"/>
    <property type="match status" value="1"/>
</dbReference>
<evidence type="ECO:0000313" key="11">
    <source>
        <dbReference type="EMBL" id="KAE8271244.1"/>
    </source>
</evidence>
<dbReference type="CDD" id="cd09616">
    <property type="entry name" value="Peptidase_C12_UCH_L1_L3"/>
    <property type="match status" value="1"/>
</dbReference>
<feature type="active site" description="Nucleophile" evidence="7">
    <location>
        <position position="111"/>
    </location>
</feature>
<evidence type="ECO:0000256" key="9">
    <source>
        <dbReference type="SAM" id="MobiDB-lite"/>
    </source>
</evidence>
<dbReference type="EMBL" id="LWDG02000023">
    <property type="protein sequence ID" value="KAE8271244.1"/>
    <property type="molecule type" value="Genomic_DNA"/>
</dbReference>
<dbReference type="FunFam" id="3.40.532.10:FF:000006">
    <property type="entry name" value="Ubiquitin carboxyl-terminal hydrolase"/>
    <property type="match status" value="1"/>
</dbReference>
<dbReference type="InterPro" id="IPR001578">
    <property type="entry name" value="Peptidase_C12_UCH"/>
</dbReference>
<name>A0A8X7T7D0_9BASI</name>
<sequence length="252" mass="27722">MSNTASPRGPIKWVPLEANPDIFNSWAANMGLDTHKLAYHDIFGLDDELLQMVPQPVEAVLLLFPINQAIASFRREQDQDKQEQTQPEPEVESGKEDESLLWFKQTIGNACGTIGLLHSISSSTKARSLIKSSSALEQLLKDVRPLPPIERASYLESFQQLQTTHASAAQGGQTSAPAAEDPVDLHFVCFVRHNGSLVELDGDRKGPVDHGVALESQEDLLSKAVKWIQENYMSRAPESINFNLIALAPAEA</sequence>
<dbReference type="SUPFAM" id="SSF54001">
    <property type="entry name" value="Cysteine proteinases"/>
    <property type="match status" value="1"/>
</dbReference>